<protein>
    <submittedName>
        <fullName evidence="1">Uncharacterized protein</fullName>
    </submittedName>
</protein>
<name>A0A8J2JCF0_9HEXA</name>
<comment type="caution">
    <text evidence="1">The sequence shown here is derived from an EMBL/GenBank/DDBJ whole genome shotgun (WGS) entry which is preliminary data.</text>
</comment>
<evidence type="ECO:0000313" key="2">
    <source>
        <dbReference type="Proteomes" id="UP000708208"/>
    </source>
</evidence>
<keyword evidence="2" id="KW-1185">Reference proteome</keyword>
<reference evidence="1" key="1">
    <citation type="submission" date="2021-06" db="EMBL/GenBank/DDBJ databases">
        <authorList>
            <person name="Hodson N. C."/>
            <person name="Mongue J. A."/>
            <person name="Jaron S. K."/>
        </authorList>
    </citation>
    <scope>NUCLEOTIDE SEQUENCE</scope>
</reference>
<dbReference type="Proteomes" id="UP000708208">
    <property type="component" value="Unassembled WGS sequence"/>
</dbReference>
<dbReference type="EMBL" id="CAJVCH010049675">
    <property type="protein sequence ID" value="CAG7717936.1"/>
    <property type="molecule type" value="Genomic_DNA"/>
</dbReference>
<sequence>MESCLGGSIVSFGLCVKPVILQHFCGEISQDCCNNELLLNRRTPGKVPNVMQGLSFPRNDVLLNLAVQSHFLKISYGVRAPQVEGKV</sequence>
<dbReference type="AlphaFoldDB" id="A0A8J2JCF0"/>
<organism evidence="1 2">
    <name type="scientific">Allacma fusca</name>
    <dbReference type="NCBI Taxonomy" id="39272"/>
    <lineage>
        <taxon>Eukaryota</taxon>
        <taxon>Metazoa</taxon>
        <taxon>Ecdysozoa</taxon>
        <taxon>Arthropoda</taxon>
        <taxon>Hexapoda</taxon>
        <taxon>Collembola</taxon>
        <taxon>Symphypleona</taxon>
        <taxon>Sminthuridae</taxon>
        <taxon>Allacma</taxon>
    </lineage>
</organism>
<accession>A0A8J2JCF0</accession>
<gene>
    <name evidence="1" type="ORF">AFUS01_LOCUS7365</name>
</gene>
<evidence type="ECO:0000313" key="1">
    <source>
        <dbReference type="EMBL" id="CAG7717936.1"/>
    </source>
</evidence>
<proteinExistence type="predicted"/>